<dbReference type="EMBL" id="JAROCD010000009">
    <property type="protein sequence ID" value="MDN4603323.1"/>
    <property type="molecule type" value="Genomic_DNA"/>
</dbReference>
<reference evidence="1" key="1">
    <citation type="submission" date="2023-03" db="EMBL/GenBank/DDBJ databases">
        <title>MT1 and MT2 Draft Genomes of Novel Species.</title>
        <authorList>
            <person name="Venkateswaran K."/>
        </authorList>
    </citation>
    <scope>NUCLEOTIDE SEQUENCE</scope>
    <source>
        <strain evidence="1">F6_3S_P_1C</strain>
    </source>
</reference>
<name>A0ABT8JDY2_9BACL</name>
<keyword evidence="2" id="KW-1185">Reference proteome</keyword>
<dbReference type="Proteomes" id="UP001174205">
    <property type="component" value="Unassembled WGS sequence"/>
</dbReference>
<sequence>MRDVTPMVNQQAVVHIVRKKPAWTELAAIPDGIHFYHITDSLGRKWRTIGQHITDAIEVFGFGYRDPWTIILEQAPYDSELSVEELLRKLCVTIYDEELICDMHIILNTLDRRNEFVQRILDINEHSILYCCMS</sequence>
<comment type="caution">
    <text evidence="1">The sequence shown here is derived from an EMBL/GenBank/DDBJ whole genome shotgun (WGS) entry which is preliminary data.</text>
</comment>
<protein>
    <submittedName>
        <fullName evidence="1">Uncharacterized protein</fullName>
    </submittedName>
</protein>
<accession>A0ABT8JDY2</accession>
<evidence type="ECO:0000313" key="1">
    <source>
        <dbReference type="EMBL" id="MDN4603323.1"/>
    </source>
</evidence>
<evidence type="ECO:0000313" key="2">
    <source>
        <dbReference type="Proteomes" id="UP001174205"/>
    </source>
</evidence>
<proteinExistence type="predicted"/>
<gene>
    <name evidence="1" type="ORF">P5G61_18940</name>
</gene>
<organism evidence="1 2">
    <name type="scientific">Paenibacillus vandeheii</name>
    <dbReference type="NCBI Taxonomy" id="3035917"/>
    <lineage>
        <taxon>Bacteria</taxon>
        <taxon>Bacillati</taxon>
        <taxon>Bacillota</taxon>
        <taxon>Bacilli</taxon>
        <taxon>Bacillales</taxon>
        <taxon>Paenibacillaceae</taxon>
        <taxon>Paenibacillus</taxon>
    </lineage>
</organism>